<evidence type="ECO:0000256" key="1">
    <source>
        <dbReference type="SAM" id="MobiDB-lite"/>
    </source>
</evidence>
<protein>
    <submittedName>
        <fullName evidence="3">Uncharacterized protein</fullName>
    </submittedName>
</protein>
<feature type="region of interest" description="Disordered" evidence="1">
    <location>
        <begin position="288"/>
        <end position="330"/>
    </location>
</feature>
<sequence length="330" mass="35504">MKRWIALAATVLVVPALAPAAPATAQAAPLNPVSALNDQLAKGVRVRVVEQSKVRMAGGRIVNHMAYGSGYGVQNRGSLQLGRSGVVASDMTRRLTFESVARQVAQDNAQGGDKQSQSLLTLTQAHRSISVKGWRYASGKHYAPLLPEGKTWALLQRSSGAAAAFGDQVINVFEPAVLKALLIKKNTDGTVVAIKGFDGRKRKATLYSGTTTFSKLYELSSTFREIVGRKLDTVTGGIQVGWGVFTDEKGLPFQIISFWEISDNRPFFRNTTTTEYVGWGSPAPIVAPPGSKVTRSSWPANGLPESDDNADVLITPQPPGVPKKSFVPWK</sequence>
<gene>
    <name evidence="3" type="ORF">SAMN05216276_1003199</name>
</gene>
<proteinExistence type="predicted"/>
<evidence type="ECO:0000313" key="3">
    <source>
        <dbReference type="EMBL" id="SNS06992.1"/>
    </source>
</evidence>
<dbReference type="Proteomes" id="UP000198282">
    <property type="component" value="Unassembled WGS sequence"/>
</dbReference>
<evidence type="ECO:0000256" key="2">
    <source>
        <dbReference type="SAM" id="SignalP"/>
    </source>
</evidence>
<dbReference type="AlphaFoldDB" id="A0A239BH80"/>
<dbReference type="EMBL" id="FZOD01000003">
    <property type="protein sequence ID" value="SNS06992.1"/>
    <property type="molecule type" value="Genomic_DNA"/>
</dbReference>
<organism evidence="3 4">
    <name type="scientific">Streptosporangium subroseum</name>
    <dbReference type="NCBI Taxonomy" id="106412"/>
    <lineage>
        <taxon>Bacteria</taxon>
        <taxon>Bacillati</taxon>
        <taxon>Actinomycetota</taxon>
        <taxon>Actinomycetes</taxon>
        <taxon>Streptosporangiales</taxon>
        <taxon>Streptosporangiaceae</taxon>
        <taxon>Streptosporangium</taxon>
    </lineage>
</organism>
<name>A0A239BH80_9ACTN</name>
<dbReference type="OrthoDB" id="3541971at2"/>
<reference evidence="3 4" key="1">
    <citation type="submission" date="2017-06" db="EMBL/GenBank/DDBJ databases">
        <authorList>
            <person name="Kim H.J."/>
            <person name="Triplett B.A."/>
        </authorList>
    </citation>
    <scope>NUCLEOTIDE SEQUENCE [LARGE SCALE GENOMIC DNA]</scope>
    <source>
        <strain evidence="3 4">CGMCC 4.2132</strain>
    </source>
</reference>
<feature type="signal peptide" evidence="2">
    <location>
        <begin position="1"/>
        <end position="27"/>
    </location>
</feature>
<keyword evidence="2" id="KW-0732">Signal</keyword>
<dbReference type="RefSeq" id="WP_089205905.1">
    <property type="nucleotide sequence ID" value="NZ_FZOD01000003.1"/>
</dbReference>
<accession>A0A239BH80</accession>
<feature type="chain" id="PRO_5012285964" evidence="2">
    <location>
        <begin position="28"/>
        <end position="330"/>
    </location>
</feature>
<evidence type="ECO:0000313" key="4">
    <source>
        <dbReference type="Proteomes" id="UP000198282"/>
    </source>
</evidence>
<keyword evidence="4" id="KW-1185">Reference proteome</keyword>